<dbReference type="GO" id="GO:0031119">
    <property type="term" value="P:tRNA pseudouridine synthesis"/>
    <property type="evidence" value="ECO:0007669"/>
    <property type="project" value="UniProtKB-UniRule"/>
</dbReference>
<dbReference type="OrthoDB" id="9802309at2"/>
<dbReference type="EMBL" id="CP036402">
    <property type="protein sequence ID" value="QBI21913.1"/>
    <property type="molecule type" value="Genomic_DNA"/>
</dbReference>
<keyword evidence="4 5" id="KW-0413">Isomerase</keyword>
<dbReference type="PANTHER" id="PTHR13767">
    <property type="entry name" value="TRNA-PSEUDOURIDINE SYNTHASE"/>
    <property type="match status" value="1"/>
</dbReference>
<dbReference type="GO" id="GO:0160148">
    <property type="term" value="F:tRNA pseudouridine(55) synthase activity"/>
    <property type="evidence" value="ECO:0007669"/>
    <property type="project" value="UniProtKB-EC"/>
</dbReference>
<evidence type="ECO:0000313" key="9">
    <source>
        <dbReference type="EMBL" id="QBI21913.1"/>
    </source>
</evidence>
<dbReference type="PANTHER" id="PTHR13767:SF2">
    <property type="entry name" value="PSEUDOURIDYLATE SYNTHASE TRUB1"/>
    <property type="match status" value="1"/>
</dbReference>
<dbReference type="GO" id="GO:0003723">
    <property type="term" value="F:RNA binding"/>
    <property type="evidence" value="ECO:0007669"/>
    <property type="project" value="InterPro"/>
</dbReference>
<dbReference type="SUPFAM" id="SSF88697">
    <property type="entry name" value="PUA domain-like"/>
    <property type="match status" value="1"/>
</dbReference>
<dbReference type="InterPro" id="IPR020103">
    <property type="entry name" value="PsdUridine_synth_cat_dom_sf"/>
</dbReference>
<evidence type="ECO:0000256" key="2">
    <source>
        <dbReference type="ARBA" id="ARBA00005642"/>
    </source>
</evidence>
<dbReference type="InterPro" id="IPR002501">
    <property type="entry name" value="PsdUridine_synth_N"/>
</dbReference>
<gene>
    <name evidence="5 9" type="primary">truB</name>
    <name evidence="9" type="ORF">ER308_04895</name>
</gene>
<dbReference type="FunFam" id="3.30.2350.10:FF:000011">
    <property type="entry name" value="tRNA pseudouridine synthase B"/>
    <property type="match status" value="1"/>
</dbReference>
<dbReference type="AlphaFoldDB" id="A0A411YL54"/>
<dbReference type="Gene3D" id="3.30.2350.10">
    <property type="entry name" value="Pseudouridine synthase"/>
    <property type="match status" value="1"/>
</dbReference>
<dbReference type="Proteomes" id="UP000291469">
    <property type="component" value="Chromosome"/>
</dbReference>
<evidence type="ECO:0000259" key="6">
    <source>
        <dbReference type="Pfam" id="PF01509"/>
    </source>
</evidence>
<dbReference type="KEGG" id="erz:ER308_04895"/>
<proteinExistence type="inferred from homology"/>
<dbReference type="InterPro" id="IPR015225">
    <property type="entry name" value="tRNA_psdUridine_synth_fam2_C"/>
</dbReference>
<comment type="catalytic activity">
    <reaction evidence="1 5">
        <text>uridine(55) in tRNA = pseudouridine(55) in tRNA</text>
        <dbReference type="Rhea" id="RHEA:42532"/>
        <dbReference type="Rhea" id="RHEA-COMP:10101"/>
        <dbReference type="Rhea" id="RHEA-COMP:10102"/>
        <dbReference type="ChEBI" id="CHEBI:65314"/>
        <dbReference type="ChEBI" id="CHEBI:65315"/>
        <dbReference type="EC" id="5.4.99.25"/>
    </reaction>
</comment>
<dbReference type="GO" id="GO:1990481">
    <property type="term" value="P:mRNA pseudouridine synthesis"/>
    <property type="evidence" value="ECO:0007669"/>
    <property type="project" value="TreeGrafter"/>
</dbReference>
<reference evidence="9 10" key="1">
    <citation type="submission" date="2019-01" db="EMBL/GenBank/DDBJ databases">
        <title>Egibacter rhizosphaerae EGI 80759T.</title>
        <authorList>
            <person name="Chen D.-D."/>
            <person name="Tian Y."/>
            <person name="Jiao J.-Y."/>
            <person name="Zhang X.-T."/>
            <person name="Zhang Y.-G."/>
            <person name="Zhang Y."/>
            <person name="Xiao M."/>
            <person name="Shu W.-S."/>
            <person name="Li W.-J."/>
        </authorList>
    </citation>
    <scope>NUCLEOTIDE SEQUENCE [LARGE SCALE GENOMIC DNA]</scope>
    <source>
        <strain evidence="9 10">EGI 80759</strain>
    </source>
</reference>
<dbReference type="InterPro" id="IPR036974">
    <property type="entry name" value="PUA_sf"/>
</dbReference>
<dbReference type="CDD" id="cd02573">
    <property type="entry name" value="PseudoU_synth_EcTruB"/>
    <property type="match status" value="1"/>
</dbReference>
<dbReference type="EC" id="5.4.99.25" evidence="5"/>
<organism evidence="9 10">
    <name type="scientific">Egibacter rhizosphaerae</name>
    <dbReference type="NCBI Taxonomy" id="1670831"/>
    <lineage>
        <taxon>Bacteria</taxon>
        <taxon>Bacillati</taxon>
        <taxon>Actinomycetota</taxon>
        <taxon>Nitriliruptoria</taxon>
        <taxon>Egibacterales</taxon>
        <taxon>Egibacteraceae</taxon>
        <taxon>Egibacter</taxon>
    </lineage>
</organism>
<dbReference type="Pfam" id="PF01509">
    <property type="entry name" value="TruB_N"/>
    <property type="match status" value="1"/>
</dbReference>
<feature type="domain" description="Pseudouridine synthase II N-terminal" evidence="6">
    <location>
        <begin position="23"/>
        <end position="174"/>
    </location>
</feature>
<dbReference type="Pfam" id="PF16198">
    <property type="entry name" value="TruB_C_2"/>
    <property type="match status" value="1"/>
</dbReference>
<name>A0A411YL54_9ACTN</name>
<protein>
    <recommendedName>
        <fullName evidence="5">tRNA pseudouridine synthase B</fullName>
        <ecNumber evidence="5">5.4.99.25</ecNumber>
    </recommendedName>
    <alternativeName>
        <fullName evidence="5">tRNA pseudouridine(55) synthase</fullName>
        <shortName evidence="5">Psi55 synthase</shortName>
    </alternativeName>
    <alternativeName>
        <fullName evidence="5">tRNA pseudouridylate synthase</fullName>
    </alternativeName>
    <alternativeName>
        <fullName evidence="5">tRNA-uridine isomerase</fullName>
    </alternativeName>
</protein>
<dbReference type="NCBIfam" id="TIGR00431">
    <property type="entry name" value="TruB"/>
    <property type="match status" value="1"/>
</dbReference>
<dbReference type="Gene3D" id="2.30.130.10">
    <property type="entry name" value="PUA domain"/>
    <property type="match status" value="1"/>
</dbReference>
<comment type="function">
    <text evidence="5">Responsible for synthesis of pseudouridine from uracil-55 in the psi GC loop of transfer RNAs.</text>
</comment>
<evidence type="ECO:0000256" key="1">
    <source>
        <dbReference type="ARBA" id="ARBA00000385"/>
    </source>
</evidence>
<evidence type="ECO:0000256" key="3">
    <source>
        <dbReference type="ARBA" id="ARBA00022694"/>
    </source>
</evidence>
<feature type="domain" description="tRNA pseudouridylate synthase B C-terminal" evidence="8">
    <location>
        <begin position="175"/>
        <end position="216"/>
    </location>
</feature>
<dbReference type="HAMAP" id="MF_01080">
    <property type="entry name" value="TruB_bact"/>
    <property type="match status" value="1"/>
</dbReference>
<sequence length="292" mass="30565">MDGVLVIDKPAGLTSHDVVARVRKAAGQKKVGHAGTLDPQATGVLVVALGRATRLVPYLQASRKTYEAHMRLGVSTTTLDAEGEVVATADPSGVTEEAFCEVLHGFTGRIEQVPPMVSAVKVGGERLHEKARRGETVAREAREVDIHELVLSEFVPGAEAQAWFLVTCSPGTYIRSLAADVGEALGVGAHLAALRRLGSGRFDVADARPLEEIEELGQQGRVAEAVLSMASAVADYPAITVDAGDAQAIGHGRPLSATAQDGPVAVLDEDGRLLAMVEDERGAARPRAVFAG</sequence>
<feature type="domain" description="tRNA pseudouridine synthase II TruB subfamily 2 C-terminal" evidence="7">
    <location>
        <begin position="236"/>
        <end position="290"/>
    </location>
</feature>
<dbReference type="SUPFAM" id="SSF55120">
    <property type="entry name" value="Pseudouridine synthase"/>
    <property type="match status" value="1"/>
</dbReference>
<dbReference type="InterPro" id="IPR015947">
    <property type="entry name" value="PUA-like_sf"/>
</dbReference>
<evidence type="ECO:0000313" key="10">
    <source>
        <dbReference type="Proteomes" id="UP000291469"/>
    </source>
</evidence>
<evidence type="ECO:0000256" key="5">
    <source>
        <dbReference type="HAMAP-Rule" id="MF_01080"/>
    </source>
</evidence>
<keyword evidence="3 5" id="KW-0819">tRNA processing</keyword>
<evidence type="ECO:0000259" key="8">
    <source>
        <dbReference type="Pfam" id="PF16198"/>
    </source>
</evidence>
<evidence type="ECO:0000256" key="4">
    <source>
        <dbReference type="ARBA" id="ARBA00023235"/>
    </source>
</evidence>
<accession>A0A411YL54</accession>
<dbReference type="InterPro" id="IPR032819">
    <property type="entry name" value="TruB_C"/>
</dbReference>
<dbReference type="InterPro" id="IPR014780">
    <property type="entry name" value="tRNA_psdUridine_synth_TruB"/>
</dbReference>
<feature type="active site" description="Nucleophile" evidence="5">
    <location>
        <position position="38"/>
    </location>
</feature>
<comment type="similarity">
    <text evidence="2 5">Belongs to the pseudouridine synthase TruB family. Type 1 subfamily.</text>
</comment>
<dbReference type="Pfam" id="PF09142">
    <property type="entry name" value="TruB_C"/>
    <property type="match status" value="1"/>
</dbReference>
<evidence type="ECO:0000259" key="7">
    <source>
        <dbReference type="Pfam" id="PF09142"/>
    </source>
</evidence>
<keyword evidence="10" id="KW-1185">Reference proteome</keyword>